<sequence length="793" mass="87662">MKYQIRTGHLRVWTRSAVAFACTAVLATGALPALNGTAVAKEKPLSPGKRCDELYGLRNVRPGRLPTGDTSRPKSQWDEFDYTNPGKQYDGLELPADPAERAAFLKKVGTDPDAYGKGDPRRVYAYYAKEIARPGSKWTTDWEGWRDGKYIPQSGHDPRGKAFEAKVVKDFGLVGPDWICQKEIKVRDPKTGTVHRRILDAINKKTREIVEIKSNNKPEDSQKPKDLALSRNESWKRSGYKIRFVFAEERGRNGQKFFNEMRQNLGKDALGRERVTIHEHRSNAVEKAPAKANNSPYRYNAPYMNADPSKNSGSRGGAVDQIKQSKPTPKDMADFLKRREQASGGRFPKGPGGIDFTSLDLKYVGKPVRGEGLDYAFSAKKAPGESGGWGGKEKAQMISDAFFTWLALTPDKFWVNLNPDTPGTIMDDKFASTDAGRVLLEADLQLKHDFYKAMDPKTDVGKAAWDGLAKVNGWPCLHSGRNWIEPKTAKVREQDGGIYILDAPLKLQSEYADVNTPGPGGGESCQDQLSREEIEHNERVLRRTVVPEVEKWINTKPEYADLRRVYTARVAAEWIRQQDARQPTDYRKIINSNDVKRWPLRAPHQGWKKTDVFNRYVKIFKEGEFKYELTKGEEVWVITVGGVDFSKQPKRNITRLQFRAENPYTPRTKDTAVKAATDDADHDGMLMLGGNSAGKSDDGGDTPTPTPTPTHTATPTPTSTGGGGPTPTDNPPAPAPSPSRAGDGDKPPADPDGDLADTGSSAPVGLIAGIATAALAAGAAMVWWMRRRHTGSS</sequence>
<feature type="chain" id="PRO_5045638364" description="Gram-positive cocci surface proteins LPxTG domain-containing protein" evidence="3">
    <location>
        <begin position="22"/>
        <end position="793"/>
    </location>
</feature>
<reference evidence="4 5" key="1">
    <citation type="submission" date="2021-01" db="EMBL/GenBank/DDBJ databases">
        <title>WGS of actinomycetes isolated from Thailand.</title>
        <authorList>
            <person name="Thawai C."/>
        </authorList>
    </citation>
    <scope>NUCLEOTIDE SEQUENCE [LARGE SCALE GENOMIC DNA]</scope>
    <source>
        <strain evidence="4 5">CH5-8</strain>
    </source>
</reference>
<keyword evidence="2" id="KW-1133">Transmembrane helix</keyword>
<keyword evidence="3" id="KW-0732">Signal</keyword>
<name>A0ABS1PET8_9ACTN</name>
<feature type="region of interest" description="Disordered" evidence="1">
    <location>
        <begin position="304"/>
        <end position="330"/>
    </location>
</feature>
<evidence type="ECO:0000256" key="3">
    <source>
        <dbReference type="SAM" id="SignalP"/>
    </source>
</evidence>
<feature type="region of interest" description="Disordered" evidence="1">
    <location>
        <begin position="660"/>
        <end position="760"/>
    </location>
</feature>
<keyword evidence="2" id="KW-0812">Transmembrane</keyword>
<feature type="transmembrane region" description="Helical" evidence="2">
    <location>
        <begin position="764"/>
        <end position="785"/>
    </location>
</feature>
<keyword evidence="5" id="KW-1185">Reference proteome</keyword>
<evidence type="ECO:0000256" key="1">
    <source>
        <dbReference type="SAM" id="MobiDB-lite"/>
    </source>
</evidence>
<feature type="compositionally biased region" description="Low complexity" evidence="1">
    <location>
        <begin position="709"/>
        <end position="719"/>
    </location>
</feature>
<evidence type="ECO:0000313" key="4">
    <source>
        <dbReference type="EMBL" id="MBL1110587.1"/>
    </source>
</evidence>
<proteinExistence type="predicted"/>
<keyword evidence="2" id="KW-0472">Membrane</keyword>
<dbReference type="Proteomes" id="UP000621386">
    <property type="component" value="Unassembled WGS sequence"/>
</dbReference>
<evidence type="ECO:0000256" key="2">
    <source>
        <dbReference type="SAM" id="Phobius"/>
    </source>
</evidence>
<accession>A0ABS1PET8</accession>
<evidence type="ECO:0008006" key="6">
    <source>
        <dbReference type="Google" id="ProtNLM"/>
    </source>
</evidence>
<evidence type="ECO:0000313" key="5">
    <source>
        <dbReference type="Proteomes" id="UP000621386"/>
    </source>
</evidence>
<dbReference type="EMBL" id="JAERRH010000047">
    <property type="protein sequence ID" value="MBL1110587.1"/>
    <property type="molecule type" value="Genomic_DNA"/>
</dbReference>
<feature type="compositionally biased region" description="Basic and acidic residues" evidence="1">
    <location>
        <begin position="667"/>
        <end position="684"/>
    </location>
</feature>
<gene>
    <name evidence="4" type="ORF">JK361_39635</name>
</gene>
<feature type="signal peptide" evidence="3">
    <location>
        <begin position="1"/>
        <end position="21"/>
    </location>
</feature>
<feature type="compositionally biased region" description="Pro residues" evidence="1">
    <location>
        <begin position="728"/>
        <end position="737"/>
    </location>
</feature>
<dbReference type="RefSeq" id="WP_201827861.1">
    <property type="nucleotide sequence ID" value="NZ_JAERRH010000047.1"/>
</dbReference>
<organism evidence="4 5">
    <name type="scientific">Streptomyces musisoli</name>
    <dbReference type="NCBI Taxonomy" id="2802280"/>
    <lineage>
        <taxon>Bacteria</taxon>
        <taxon>Bacillati</taxon>
        <taxon>Actinomycetota</taxon>
        <taxon>Actinomycetes</taxon>
        <taxon>Kitasatosporales</taxon>
        <taxon>Streptomycetaceae</taxon>
        <taxon>Streptomyces</taxon>
    </lineage>
</organism>
<protein>
    <recommendedName>
        <fullName evidence="6">Gram-positive cocci surface proteins LPxTG domain-containing protein</fullName>
    </recommendedName>
</protein>
<comment type="caution">
    <text evidence="4">The sequence shown here is derived from an EMBL/GenBank/DDBJ whole genome shotgun (WGS) entry which is preliminary data.</text>
</comment>